<dbReference type="PANTHER" id="PTHR48109">
    <property type="entry name" value="DIHYDROOROTATE DEHYDROGENASE (QUINONE), MITOCHONDRIAL-RELATED"/>
    <property type="match status" value="1"/>
</dbReference>
<dbReference type="GO" id="GO:0006207">
    <property type="term" value="P:'de novo' pyrimidine nucleobase biosynthetic process"/>
    <property type="evidence" value="ECO:0007669"/>
    <property type="project" value="TreeGrafter"/>
</dbReference>
<dbReference type="PANTHER" id="PTHR48109:SF1">
    <property type="entry name" value="DIHYDROOROTATE DEHYDROGENASE (FUMARATE)"/>
    <property type="match status" value="1"/>
</dbReference>
<evidence type="ECO:0000259" key="7">
    <source>
        <dbReference type="Pfam" id="PF01180"/>
    </source>
</evidence>
<feature type="domain" description="Dihydroorotate dehydrogenase catalytic" evidence="7">
    <location>
        <begin position="122"/>
        <end position="356"/>
    </location>
</feature>
<dbReference type="Proteomes" id="UP000176479">
    <property type="component" value="Unassembled WGS sequence"/>
</dbReference>
<evidence type="ECO:0000256" key="6">
    <source>
        <dbReference type="ARBA" id="ARBA00023002"/>
    </source>
</evidence>
<dbReference type="SUPFAM" id="SSF51395">
    <property type="entry name" value="FMN-linked oxidoreductases"/>
    <property type="match status" value="1"/>
</dbReference>
<dbReference type="Pfam" id="PF01180">
    <property type="entry name" value="DHO_dh"/>
    <property type="match status" value="1"/>
</dbReference>
<keyword evidence="6" id="KW-0560">Oxidoreductase</keyword>
<comment type="cofactor">
    <cofactor evidence="1">
        <name>FMN</name>
        <dbReference type="ChEBI" id="CHEBI:58210"/>
    </cofactor>
</comment>
<dbReference type="AlphaFoldDB" id="A0A1F6XX99"/>
<evidence type="ECO:0000256" key="3">
    <source>
        <dbReference type="ARBA" id="ARBA00022630"/>
    </source>
</evidence>
<organism evidence="8 9">
    <name type="scientific">Candidatus Nomurabacteria bacterium RIFCSPLOWO2_02_FULL_40_10</name>
    <dbReference type="NCBI Taxonomy" id="1801786"/>
    <lineage>
        <taxon>Bacteria</taxon>
        <taxon>Candidatus Nomuraibacteriota</taxon>
    </lineage>
</organism>
<name>A0A1F6XX99_9BACT</name>
<sequence length="357" mass="39318">MLLEPFYDPSKSYEENFKDGPFGAFANKEIIVQPSGLNSFDFLGFKVNSPFGIPAGPLINGNFAQAAIDKGFDIVVYKTVRTEKYPCHPWPNVLSVKIPDGLTLGKDIAKVTAGNNYKEPLSITNSFGVPSFPPEFWQKDIKKVLSNMREGQILVGAFQGTKREGQIAQEYINDFREGAKLLKDTGVKAIEVNFSCPNEGTNNLLCYDLERSVKVAKVIKEAIGEIPLIIKIGYFKDEAVLRNFVKEIGCIAQGISAINTISAEVVDEKGNQALPGEGRLISGVCGNAIKWAGVDMVKRLKNLRYKFGYNFTIIGVGGVMNPDDFFEYRKAGADIVMSATGAMWNPYLAKEIKEKLS</sequence>
<evidence type="ECO:0000256" key="2">
    <source>
        <dbReference type="ARBA" id="ARBA00004725"/>
    </source>
</evidence>
<dbReference type="GO" id="GO:0006221">
    <property type="term" value="P:pyrimidine nucleotide biosynthetic process"/>
    <property type="evidence" value="ECO:0007669"/>
    <property type="project" value="UniProtKB-KW"/>
</dbReference>
<comment type="pathway">
    <text evidence="2">Pyrimidine metabolism; UMP biosynthesis via de novo pathway.</text>
</comment>
<keyword evidence="4" id="KW-0288">FMN</keyword>
<proteinExistence type="predicted"/>
<gene>
    <name evidence="8" type="ORF">A3H53_04510</name>
</gene>
<keyword evidence="3" id="KW-0285">Flavoprotein</keyword>
<evidence type="ECO:0000313" key="9">
    <source>
        <dbReference type="Proteomes" id="UP000176479"/>
    </source>
</evidence>
<comment type="caution">
    <text evidence="8">The sequence shown here is derived from an EMBL/GenBank/DDBJ whole genome shotgun (WGS) entry which is preliminary data.</text>
</comment>
<dbReference type="InterPro" id="IPR050074">
    <property type="entry name" value="DHO_dehydrogenase"/>
</dbReference>
<reference evidence="8 9" key="1">
    <citation type="journal article" date="2016" name="Nat. Commun.">
        <title>Thousands of microbial genomes shed light on interconnected biogeochemical processes in an aquifer system.</title>
        <authorList>
            <person name="Anantharaman K."/>
            <person name="Brown C.T."/>
            <person name="Hug L.A."/>
            <person name="Sharon I."/>
            <person name="Castelle C.J."/>
            <person name="Probst A.J."/>
            <person name="Thomas B.C."/>
            <person name="Singh A."/>
            <person name="Wilkins M.J."/>
            <person name="Karaoz U."/>
            <person name="Brodie E.L."/>
            <person name="Williams K.H."/>
            <person name="Hubbard S.S."/>
            <person name="Banfield J.F."/>
        </authorList>
    </citation>
    <scope>NUCLEOTIDE SEQUENCE [LARGE SCALE GENOMIC DNA]</scope>
</reference>
<evidence type="ECO:0000313" key="8">
    <source>
        <dbReference type="EMBL" id="OGI98757.1"/>
    </source>
</evidence>
<dbReference type="InterPro" id="IPR005720">
    <property type="entry name" value="Dihydroorotate_DH_cat"/>
</dbReference>
<protein>
    <recommendedName>
        <fullName evidence="7">Dihydroorotate dehydrogenase catalytic domain-containing protein</fullName>
    </recommendedName>
</protein>
<evidence type="ECO:0000256" key="1">
    <source>
        <dbReference type="ARBA" id="ARBA00001917"/>
    </source>
</evidence>
<dbReference type="Gene3D" id="3.20.20.70">
    <property type="entry name" value="Aldolase class I"/>
    <property type="match status" value="1"/>
</dbReference>
<evidence type="ECO:0000256" key="5">
    <source>
        <dbReference type="ARBA" id="ARBA00022975"/>
    </source>
</evidence>
<evidence type="ECO:0000256" key="4">
    <source>
        <dbReference type="ARBA" id="ARBA00022643"/>
    </source>
</evidence>
<dbReference type="GO" id="GO:0005737">
    <property type="term" value="C:cytoplasm"/>
    <property type="evidence" value="ECO:0007669"/>
    <property type="project" value="InterPro"/>
</dbReference>
<keyword evidence="5" id="KW-0665">Pyrimidine biosynthesis</keyword>
<accession>A0A1F6XX99</accession>
<dbReference type="GO" id="GO:0004152">
    <property type="term" value="F:dihydroorotate dehydrogenase activity"/>
    <property type="evidence" value="ECO:0007669"/>
    <property type="project" value="TreeGrafter"/>
</dbReference>
<dbReference type="InterPro" id="IPR013785">
    <property type="entry name" value="Aldolase_TIM"/>
</dbReference>
<dbReference type="EMBL" id="MFVK01000030">
    <property type="protein sequence ID" value="OGI98757.1"/>
    <property type="molecule type" value="Genomic_DNA"/>
</dbReference>